<name>A0AAV4AFB3_9GAST</name>
<dbReference type="Proteomes" id="UP000735302">
    <property type="component" value="Unassembled WGS sequence"/>
</dbReference>
<reference evidence="2 3" key="1">
    <citation type="journal article" date="2021" name="Elife">
        <title>Chloroplast acquisition without the gene transfer in kleptoplastic sea slugs, Plakobranchus ocellatus.</title>
        <authorList>
            <person name="Maeda T."/>
            <person name="Takahashi S."/>
            <person name="Yoshida T."/>
            <person name="Shimamura S."/>
            <person name="Takaki Y."/>
            <person name="Nagai Y."/>
            <person name="Toyoda A."/>
            <person name="Suzuki Y."/>
            <person name="Arimoto A."/>
            <person name="Ishii H."/>
            <person name="Satoh N."/>
            <person name="Nishiyama T."/>
            <person name="Hasebe M."/>
            <person name="Maruyama T."/>
            <person name="Minagawa J."/>
            <person name="Obokata J."/>
            <person name="Shigenobu S."/>
        </authorList>
    </citation>
    <scope>NUCLEOTIDE SEQUENCE [LARGE SCALE GENOMIC DNA]</scope>
</reference>
<feature type="region of interest" description="Disordered" evidence="1">
    <location>
        <begin position="1"/>
        <end position="89"/>
    </location>
</feature>
<proteinExistence type="predicted"/>
<accession>A0AAV4AFB3</accession>
<sequence length="199" mass="20665">MNSIKKSFGAPPYPQRGEVAVLGERTSGASSVARNRKGSNDGSGDGGADANGDDGNGRGDGSGHGSGEGGGVGGGNGGGDGSGDSVGGSGCRSDGGMIIMLILMLSLDYREPAWDLKKPLCLEFEPRHRRLGLTEILKIESRLRTSRLREEKLHAAQACRCKKIPVCEDSKKLKSCNPVRAPPPLFLPDGGPGSLRSSY</sequence>
<dbReference type="EMBL" id="BLXT01003806">
    <property type="protein sequence ID" value="GFO06865.1"/>
    <property type="molecule type" value="Genomic_DNA"/>
</dbReference>
<comment type="caution">
    <text evidence="2">The sequence shown here is derived from an EMBL/GenBank/DDBJ whole genome shotgun (WGS) entry which is preliminary data.</text>
</comment>
<gene>
    <name evidence="2" type="ORF">PoB_003337000</name>
</gene>
<evidence type="ECO:0000313" key="3">
    <source>
        <dbReference type="Proteomes" id="UP000735302"/>
    </source>
</evidence>
<keyword evidence="3" id="KW-1185">Reference proteome</keyword>
<protein>
    <submittedName>
        <fullName evidence="2">Uncharacterized protein</fullName>
    </submittedName>
</protein>
<organism evidence="2 3">
    <name type="scientific">Plakobranchus ocellatus</name>
    <dbReference type="NCBI Taxonomy" id="259542"/>
    <lineage>
        <taxon>Eukaryota</taxon>
        <taxon>Metazoa</taxon>
        <taxon>Spiralia</taxon>
        <taxon>Lophotrochozoa</taxon>
        <taxon>Mollusca</taxon>
        <taxon>Gastropoda</taxon>
        <taxon>Heterobranchia</taxon>
        <taxon>Euthyneura</taxon>
        <taxon>Panpulmonata</taxon>
        <taxon>Sacoglossa</taxon>
        <taxon>Placobranchoidea</taxon>
        <taxon>Plakobranchidae</taxon>
        <taxon>Plakobranchus</taxon>
    </lineage>
</organism>
<evidence type="ECO:0000256" key="1">
    <source>
        <dbReference type="SAM" id="MobiDB-lite"/>
    </source>
</evidence>
<feature type="compositionally biased region" description="Gly residues" evidence="1">
    <location>
        <begin position="58"/>
        <end position="89"/>
    </location>
</feature>
<evidence type="ECO:0000313" key="2">
    <source>
        <dbReference type="EMBL" id="GFO06865.1"/>
    </source>
</evidence>
<dbReference type="AlphaFoldDB" id="A0AAV4AFB3"/>